<dbReference type="OrthoDB" id="886866at2"/>
<sequence>MRTPTSYSDTDAAVVRRHFALTQAELARWLQVSARQVEAVEASRRQFSPAVSRRLSQLQDLLRAPGLSAPETLPVPPPPLPAYQATHDAQVLRRRLRRCQHLAYQLQYQLETLALQDTALLRRRQGLAALRQALATPGAMFDPVVDPTEAEVWLTHLEANTAAVLRPGPLARAHLVLRHRLLLEEAQELTRLLGMEESGVSS</sequence>
<comment type="caution">
    <text evidence="1">The sequence shown here is derived from an EMBL/GenBank/DDBJ whole genome shotgun (WGS) entry which is preliminary data.</text>
</comment>
<dbReference type="AlphaFoldDB" id="A0A4Z0PFS6"/>
<evidence type="ECO:0000313" key="2">
    <source>
        <dbReference type="Proteomes" id="UP000297739"/>
    </source>
</evidence>
<organism evidence="1 2">
    <name type="scientific">Hymenobacter elongatus</name>
    <dbReference type="NCBI Taxonomy" id="877208"/>
    <lineage>
        <taxon>Bacteria</taxon>
        <taxon>Pseudomonadati</taxon>
        <taxon>Bacteroidota</taxon>
        <taxon>Cytophagia</taxon>
        <taxon>Cytophagales</taxon>
        <taxon>Hymenobacteraceae</taxon>
        <taxon>Hymenobacter</taxon>
    </lineage>
</organism>
<dbReference type="EMBL" id="SRLD01000046">
    <property type="protein sequence ID" value="TGE13926.1"/>
    <property type="molecule type" value="Genomic_DNA"/>
</dbReference>
<dbReference type="Proteomes" id="UP000297739">
    <property type="component" value="Unassembled WGS sequence"/>
</dbReference>
<dbReference type="Gene3D" id="1.10.260.40">
    <property type="entry name" value="lambda repressor-like DNA-binding domains"/>
    <property type="match status" value="1"/>
</dbReference>
<evidence type="ECO:0000313" key="1">
    <source>
        <dbReference type="EMBL" id="TGE13926.1"/>
    </source>
</evidence>
<gene>
    <name evidence="1" type="ORF">E5J99_18200</name>
</gene>
<accession>A0A4Z0PFS6</accession>
<protein>
    <submittedName>
        <fullName evidence="1">Uncharacterized protein</fullName>
    </submittedName>
</protein>
<dbReference type="RefSeq" id="WP_135499248.1">
    <property type="nucleotide sequence ID" value="NZ_SRLD01000046.1"/>
</dbReference>
<proteinExistence type="predicted"/>
<dbReference type="InterPro" id="IPR010982">
    <property type="entry name" value="Lambda_DNA-bd_dom_sf"/>
</dbReference>
<keyword evidence="2" id="KW-1185">Reference proteome</keyword>
<dbReference type="GO" id="GO:0003677">
    <property type="term" value="F:DNA binding"/>
    <property type="evidence" value="ECO:0007669"/>
    <property type="project" value="InterPro"/>
</dbReference>
<name>A0A4Z0PFS6_9BACT</name>
<reference evidence="1 2" key="1">
    <citation type="submission" date="2019-04" db="EMBL/GenBank/DDBJ databases">
        <authorList>
            <person name="Feng G."/>
            <person name="Zhang J."/>
            <person name="Zhu H."/>
        </authorList>
    </citation>
    <scope>NUCLEOTIDE SEQUENCE [LARGE SCALE GENOMIC DNA]</scope>
    <source>
        <strain evidence="1 2">JCM 17223</strain>
    </source>
</reference>